<dbReference type="Gene3D" id="3.30.1330.100">
    <property type="entry name" value="CofE-like"/>
    <property type="match status" value="1"/>
</dbReference>
<reference evidence="2 3" key="1">
    <citation type="submission" date="2017-06" db="EMBL/GenBank/DDBJ databases">
        <title>Draft Genome Sequence of Natranaerobius trueperi halophilic, alkalithermophilic bacteria from soda lakes.</title>
        <authorList>
            <person name="Zhao B."/>
        </authorList>
    </citation>
    <scope>NUCLEOTIDE SEQUENCE [LARGE SCALE GENOMIC DNA]</scope>
    <source>
        <strain evidence="2 3">DSM 18760</strain>
    </source>
</reference>
<dbReference type="AlphaFoldDB" id="A0A226C0K8"/>
<dbReference type="RefSeq" id="WP_089022515.1">
    <property type="nucleotide sequence ID" value="NZ_NIQC01000002.1"/>
</dbReference>
<accession>A0A226C0K8</accession>
<protein>
    <submittedName>
        <fullName evidence="2">F420-0--gamma-glutamyl ligase</fullName>
    </submittedName>
</protein>
<dbReference type="InterPro" id="IPR002847">
    <property type="entry name" value="F420-0_gamma-glut_ligase-dom"/>
</dbReference>
<dbReference type="EMBL" id="NIQC01000002">
    <property type="protein sequence ID" value="OWZ84711.1"/>
    <property type="molecule type" value="Genomic_DNA"/>
</dbReference>
<evidence type="ECO:0000313" key="2">
    <source>
        <dbReference type="EMBL" id="OWZ84711.1"/>
    </source>
</evidence>
<gene>
    <name evidence="2" type="ORF">CDO51_01405</name>
</gene>
<evidence type="ECO:0000313" key="3">
    <source>
        <dbReference type="Proteomes" id="UP000214588"/>
    </source>
</evidence>
<dbReference type="GO" id="GO:0016874">
    <property type="term" value="F:ligase activity"/>
    <property type="evidence" value="ECO:0007669"/>
    <property type="project" value="UniProtKB-KW"/>
</dbReference>
<proteinExistence type="predicted"/>
<comment type="caution">
    <text evidence="2">The sequence shown here is derived from an EMBL/GenBank/DDBJ whole genome shotgun (WGS) entry which is preliminary data.</text>
</comment>
<dbReference type="Pfam" id="PF01996">
    <property type="entry name" value="F420_ligase"/>
    <property type="match status" value="1"/>
</dbReference>
<dbReference type="OrthoDB" id="9763290at2"/>
<dbReference type="SUPFAM" id="SSF144010">
    <property type="entry name" value="CofE-like"/>
    <property type="match status" value="1"/>
</dbReference>
<organism evidence="2 3">
    <name type="scientific">Natranaerobius trueperi</name>
    <dbReference type="NCBI Taxonomy" id="759412"/>
    <lineage>
        <taxon>Bacteria</taxon>
        <taxon>Bacillati</taxon>
        <taxon>Bacillota</taxon>
        <taxon>Clostridia</taxon>
        <taxon>Natranaerobiales</taxon>
        <taxon>Natranaerobiaceae</taxon>
        <taxon>Natranaerobius</taxon>
    </lineage>
</organism>
<sequence length="237" mass="26569">MSYNSYNNVKTNPSKPINVTISKKQYARYPIKTHFVTTEDNYIDVISEYAKPIYEKGDILAISEKVIAVTQERIIKKEEMKVIPFAKFLSRFVHVSSAGQSVGNPHKMQVAINRAGIFRILIASFVAAITRPFGIKGLFYKIVGNDVWALDGFNDLAYDYYGDKGILSPKNPQQVCDHIKQETGINAVVADANDLNIDIMGKSADIELDDDTIKEIIKDNPAGQKDEQTPLILIREL</sequence>
<name>A0A226C0K8_9FIRM</name>
<keyword evidence="2" id="KW-0436">Ligase</keyword>
<feature type="domain" description="Coenzyme F420:L-glutamate ligase-like" evidence="1">
    <location>
        <begin position="31"/>
        <end position="115"/>
    </location>
</feature>
<keyword evidence="3" id="KW-1185">Reference proteome</keyword>
<evidence type="ECO:0000259" key="1">
    <source>
        <dbReference type="Pfam" id="PF01996"/>
    </source>
</evidence>
<dbReference type="Proteomes" id="UP000214588">
    <property type="component" value="Unassembled WGS sequence"/>
</dbReference>